<dbReference type="EMBL" id="CASHSV030000034">
    <property type="protein sequence ID" value="CAJ2642820.1"/>
    <property type="molecule type" value="Genomic_DNA"/>
</dbReference>
<reference evidence="1" key="1">
    <citation type="submission" date="2023-10" db="EMBL/GenBank/DDBJ databases">
        <authorList>
            <person name="Rodriguez Cubillos JULIANA M."/>
            <person name="De Vega J."/>
        </authorList>
    </citation>
    <scope>NUCLEOTIDE SEQUENCE</scope>
</reference>
<accession>A0ACB0JDW4</accession>
<gene>
    <name evidence="1" type="ORF">MILVUS5_LOCUS12217</name>
</gene>
<comment type="caution">
    <text evidence="1">The sequence shown here is derived from an EMBL/GenBank/DDBJ whole genome shotgun (WGS) entry which is preliminary data.</text>
</comment>
<keyword evidence="2" id="KW-1185">Reference proteome</keyword>
<evidence type="ECO:0000313" key="2">
    <source>
        <dbReference type="Proteomes" id="UP001177021"/>
    </source>
</evidence>
<sequence>MIPIKKPSSPSHNNNNNPNPPLLPLITHPSSITTKIIVINNSTTLINSPWETMRRKPGTTLLISLLSILLFSLFTLHLSRNAVSTFQHLHQHHTNLNIRENHVLVVLHNNTKNNNNNNNNNIVNEFSHQSRHVSSINYKHIFSTVSVLLPDWEILVIVNPNTVLSEYDEFNCLFRTDEMTPARFSGVLPYTNRTTFKCYLPHKVRRKRIFTQPMLVTGTSEEDETQNQSPAPELIRWNFMVYESFSTENDVVLFAKGVNHRQGYDRPPTELNCVFQIGDGIRTAVTSSVQEVFRCPHPDPFDLDSNSRIGVSLEIIAENIVVPSVAYYTPRPNFKPKPNYVAVHEFGPEVHLLAQPKYFLCACTMVYNVAKFLREWVLYHSKVGVENFILYDNGSNDDLEGIIKELNEEGYNISTLFWIWPKTQEAGFSHSILYSKSMNLCTWTMYVDVDEFMYSPSWGNIGNENFHSKNDLPSLKSMLPREHSKNEHGTKGKIGQVSMRCLEFGPSGQRQHPIEGVTQGYTCRRKFEQRHKSIVLIEAVDRSLWNVIHHFMVNEKDGFRAMQLSPEEGLVNHYKYQAWDEFKGKFRRRVSAYVVDWRQNENPHSKDRTPGLGFEAVEPNDWTQRFCEVRDQRLKLLTRKWFGSFTQNGFSMAWQTS</sequence>
<organism evidence="1 2">
    <name type="scientific">Trifolium pratense</name>
    <name type="common">Red clover</name>
    <dbReference type="NCBI Taxonomy" id="57577"/>
    <lineage>
        <taxon>Eukaryota</taxon>
        <taxon>Viridiplantae</taxon>
        <taxon>Streptophyta</taxon>
        <taxon>Embryophyta</taxon>
        <taxon>Tracheophyta</taxon>
        <taxon>Spermatophyta</taxon>
        <taxon>Magnoliopsida</taxon>
        <taxon>eudicotyledons</taxon>
        <taxon>Gunneridae</taxon>
        <taxon>Pentapetalae</taxon>
        <taxon>rosids</taxon>
        <taxon>fabids</taxon>
        <taxon>Fabales</taxon>
        <taxon>Fabaceae</taxon>
        <taxon>Papilionoideae</taxon>
        <taxon>50 kb inversion clade</taxon>
        <taxon>NPAAA clade</taxon>
        <taxon>Hologalegina</taxon>
        <taxon>IRL clade</taxon>
        <taxon>Trifolieae</taxon>
        <taxon>Trifolium</taxon>
    </lineage>
</organism>
<dbReference type="Proteomes" id="UP001177021">
    <property type="component" value="Unassembled WGS sequence"/>
</dbReference>
<proteinExistence type="predicted"/>
<evidence type="ECO:0000313" key="1">
    <source>
        <dbReference type="EMBL" id="CAJ2642820.1"/>
    </source>
</evidence>
<name>A0ACB0JDW4_TRIPR</name>
<protein>
    <submittedName>
        <fullName evidence="1">Uncharacterized protein</fullName>
    </submittedName>
</protein>